<organism evidence="2 3">
    <name type="scientific">Rhodoferax aquaticus</name>
    <dbReference type="NCBI Taxonomy" id="2527691"/>
    <lineage>
        <taxon>Bacteria</taxon>
        <taxon>Pseudomonadati</taxon>
        <taxon>Pseudomonadota</taxon>
        <taxon>Betaproteobacteria</taxon>
        <taxon>Burkholderiales</taxon>
        <taxon>Comamonadaceae</taxon>
        <taxon>Rhodoferax</taxon>
    </lineage>
</organism>
<feature type="region of interest" description="Disordered" evidence="1">
    <location>
        <begin position="264"/>
        <end position="321"/>
    </location>
</feature>
<reference evidence="3" key="2">
    <citation type="journal article" date="2020" name="Int. J. Syst. Evol. Microbiol.">
        <title>Genomic insights into a novel species Rhodoferax aquaticus sp. nov., isolated from freshwater.</title>
        <authorList>
            <person name="Li T."/>
            <person name="Zhuo Y."/>
            <person name="Jin C.Z."/>
            <person name="Wu X."/>
            <person name="Ko S.R."/>
            <person name="Jin F.J."/>
            <person name="Ahn C.Y."/>
            <person name="Oh H.M."/>
            <person name="Lee H.G."/>
            <person name="Jin L."/>
        </authorList>
    </citation>
    <scope>NUCLEOTIDE SEQUENCE [LARGE SCALE GENOMIC DNA]</scope>
    <source>
        <strain evidence="3">Gr-4</strain>
    </source>
</reference>
<sequence>MRQTMLPILVVGARVALYLISIRFARMSIRSPLSSHHEMLLRSLVSKTLAYFGAHEVDHLDRVRTHLLTLLDAVQPLGRAQNLRSAYVFLQKQGPAFNQAFHTQLRKGLEAQLASLRDQGAEAKNTTGSGALFSDDMGGLAMTLIDVSEVERILLVDRITQKFTAHYDAALAPLTRRLGVLTGLESATLTDNPFRAEIYIQSFMSAWESCDFDNQATEDLMLSLEPQTYLDLAPLYQDLNATLTKAGIDGQTVYRIRKTEAGVSGLMPLSSPDRPEATSDVQGADQGRSRPAPIGASGGAQAAGGRMRTGSQGDAAAQADSRSMWGGMAPVGRSVAAHARQFLQRLGFGRAGGPARSQGMQSPASPAGGQAQYPSSQNGGLAPSSYLDSASVDRQGEHQSGFQGGAEVPADPEFMGYLAELQAGAQESYAEHAFAGDIPPEHFVLRQMRERDEVRRAPELDRGTVDALAEVFDYVFADHAIPLQMKFVIGRLQIPVLKAAMIDRDFFLSADHPARRLIDTLAQASIAWQPEKGESDPLYVRIENTVKRVLNEFEDDLDLFSELLLEFTEFLFETEQQAQGRIEPVADHAREGEVFEQALAHVDEVVHTRLSALTPDSPVLAFLAPFITQQWREVLAHAWMDVTDNPSHWEAMVGAMDQLIWSIEPKTTAQERRQLVAVLPELVRNINTGLDNINWVGDERGTFTRRLISTHMLAIRMTQAAGLDSQQQALDPSAGREAIVDLEQRRAAKLAQSRDSFDGLAQSLQRGTWFDFAAPGEPLHRCRLSWVSPMRTRLLFTNRDGFDAFVRSEREVAELLRQGQLRLLDQQPIVERALERIMAENESQVLQLDLEQAA</sequence>
<dbReference type="KEGG" id="rhg:EXZ61_14445"/>
<gene>
    <name evidence="2" type="ORF">EXZ61_14445</name>
</gene>
<dbReference type="Pfam" id="PF07793">
    <property type="entry name" value="DUF1631"/>
    <property type="match status" value="1"/>
</dbReference>
<evidence type="ECO:0000313" key="2">
    <source>
        <dbReference type="EMBL" id="QDL55267.1"/>
    </source>
</evidence>
<keyword evidence="3" id="KW-1185">Reference proteome</keyword>
<dbReference type="Proteomes" id="UP000317365">
    <property type="component" value="Chromosome"/>
</dbReference>
<dbReference type="EMBL" id="CP036282">
    <property type="protein sequence ID" value="QDL55267.1"/>
    <property type="molecule type" value="Genomic_DNA"/>
</dbReference>
<evidence type="ECO:0000256" key="1">
    <source>
        <dbReference type="SAM" id="MobiDB-lite"/>
    </source>
</evidence>
<dbReference type="AlphaFoldDB" id="A0A515ERF9"/>
<proteinExistence type="predicted"/>
<reference evidence="3" key="1">
    <citation type="submission" date="2019-02" db="EMBL/GenBank/DDBJ databases">
        <title>Complete genome sequence of Rhodoferax sp. Gr-4.</title>
        <authorList>
            <person name="Jin L."/>
        </authorList>
    </citation>
    <scope>NUCLEOTIDE SEQUENCE [LARGE SCALE GENOMIC DNA]</scope>
    <source>
        <strain evidence="3">Gr-4</strain>
    </source>
</reference>
<dbReference type="InterPro" id="IPR012434">
    <property type="entry name" value="DUF1631"/>
</dbReference>
<name>A0A515ERF9_9BURK</name>
<accession>A0A515ERF9</accession>
<protein>
    <submittedName>
        <fullName evidence="2">DUF1631 domain-containing protein</fullName>
    </submittedName>
</protein>
<feature type="region of interest" description="Disordered" evidence="1">
    <location>
        <begin position="349"/>
        <end position="406"/>
    </location>
</feature>
<evidence type="ECO:0000313" key="3">
    <source>
        <dbReference type="Proteomes" id="UP000317365"/>
    </source>
</evidence>